<dbReference type="AlphaFoldDB" id="A0A0B9AQB5"/>
<dbReference type="Proteomes" id="UP000031488">
    <property type="component" value="Unassembled WGS sequence"/>
</dbReference>
<keyword evidence="1" id="KW-0472">Membrane</keyword>
<keyword evidence="1" id="KW-1133">Transmembrane helix</keyword>
<evidence type="ECO:0000313" key="2">
    <source>
        <dbReference type="EMBL" id="KHS53052.1"/>
    </source>
</evidence>
<keyword evidence="3" id="KW-1185">Reference proteome</keyword>
<dbReference type="EMBL" id="JTJZ01000017">
    <property type="protein sequence ID" value="KHS53052.1"/>
    <property type="molecule type" value="Genomic_DNA"/>
</dbReference>
<sequence length="91" mass="9555">MEGQNRITDRTEGRALSATRVDTTIVVAAVAAAAIGALGLIGVLGQAWMGQTPSSLLTYLPMILVPIAIILACVAMIRAAMRRRQTGVGHR</sequence>
<feature type="transmembrane region" description="Helical" evidence="1">
    <location>
        <begin position="21"/>
        <end position="44"/>
    </location>
</feature>
<dbReference type="PATRIC" id="fig|1703.6.peg.1348"/>
<name>A0A0B9AQB5_BRELN</name>
<protein>
    <submittedName>
        <fullName evidence="2">Uncharacterized protein</fullName>
    </submittedName>
</protein>
<comment type="caution">
    <text evidence="2">The sequence shown here is derived from an EMBL/GenBank/DDBJ whole genome shotgun (WGS) entry which is preliminary data.</text>
</comment>
<proteinExistence type="predicted"/>
<reference evidence="2 3" key="1">
    <citation type="submission" date="2014-11" db="EMBL/GenBank/DDBJ databases">
        <title>Draft Genome Sequence of Brevibacterium linens AE038-8.</title>
        <authorList>
            <person name="Maizel D."/>
            <person name="Utturkar S.M."/>
            <person name="Brown S.D."/>
            <person name="Ferrero M."/>
            <person name="Rosen B.P."/>
        </authorList>
    </citation>
    <scope>NUCLEOTIDE SEQUENCE [LARGE SCALE GENOMIC DNA]</scope>
    <source>
        <strain evidence="2 3">AE038-8</strain>
    </source>
</reference>
<accession>A0A0B9AQB5</accession>
<gene>
    <name evidence="2" type="ORF">AE0388_1455</name>
</gene>
<organism evidence="2 3">
    <name type="scientific">Brevibacterium linens</name>
    <dbReference type="NCBI Taxonomy" id="1703"/>
    <lineage>
        <taxon>Bacteria</taxon>
        <taxon>Bacillati</taxon>
        <taxon>Actinomycetota</taxon>
        <taxon>Actinomycetes</taxon>
        <taxon>Micrococcales</taxon>
        <taxon>Brevibacteriaceae</taxon>
        <taxon>Brevibacterium</taxon>
    </lineage>
</organism>
<evidence type="ECO:0000256" key="1">
    <source>
        <dbReference type="SAM" id="Phobius"/>
    </source>
</evidence>
<feature type="transmembrane region" description="Helical" evidence="1">
    <location>
        <begin position="56"/>
        <end position="77"/>
    </location>
</feature>
<keyword evidence="1" id="KW-0812">Transmembrane</keyword>
<evidence type="ECO:0000313" key="3">
    <source>
        <dbReference type="Proteomes" id="UP000031488"/>
    </source>
</evidence>